<protein>
    <submittedName>
        <fullName evidence="1">Uncharacterized protein</fullName>
    </submittedName>
</protein>
<proteinExistence type="predicted"/>
<dbReference type="InterPro" id="IPR009091">
    <property type="entry name" value="RCC1/BLIP-II"/>
</dbReference>
<evidence type="ECO:0000313" key="1">
    <source>
        <dbReference type="EMBL" id="CAD7661575.1"/>
    </source>
</evidence>
<keyword evidence="2" id="KW-1185">Reference proteome</keyword>
<dbReference type="Proteomes" id="UP000728032">
    <property type="component" value="Unassembled WGS sequence"/>
</dbReference>
<sequence length="58" mass="6375">MVYGLRYNSEGQLGLGHDTPIHPPQPFISGQDFVLALNTDNNVIFSFGLNDEGQLGRN</sequence>
<dbReference type="EMBL" id="CAJPVJ010024228">
    <property type="protein sequence ID" value="CAG2178711.1"/>
    <property type="molecule type" value="Genomic_DNA"/>
</dbReference>
<dbReference type="AlphaFoldDB" id="A0A7R9QX08"/>
<dbReference type="SUPFAM" id="SSF50985">
    <property type="entry name" value="RCC1/BLIP-II"/>
    <property type="match status" value="1"/>
</dbReference>
<gene>
    <name evidence="1" type="ORF">ONB1V03_LOCUS18136</name>
</gene>
<dbReference type="Gene3D" id="2.130.10.30">
    <property type="entry name" value="Regulator of chromosome condensation 1/beta-lactamase-inhibitor protein II"/>
    <property type="match status" value="1"/>
</dbReference>
<evidence type="ECO:0000313" key="2">
    <source>
        <dbReference type="Proteomes" id="UP000728032"/>
    </source>
</evidence>
<organism evidence="1">
    <name type="scientific">Oppiella nova</name>
    <dbReference type="NCBI Taxonomy" id="334625"/>
    <lineage>
        <taxon>Eukaryota</taxon>
        <taxon>Metazoa</taxon>
        <taxon>Ecdysozoa</taxon>
        <taxon>Arthropoda</taxon>
        <taxon>Chelicerata</taxon>
        <taxon>Arachnida</taxon>
        <taxon>Acari</taxon>
        <taxon>Acariformes</taxon>
        <taxon>Sarcoptiformes</taxon>
        <taxon>Oribatida</taxon>
        <taxon>Brachypylina</taxon>
        <taxon>Oppioidea</taxon>
        <taxon>Oppiidae</taxon>
        <taxon>Oppiella</taxon>
    </lineage>
</organism>
<reference evidence="1" key="1">
    <citation type="submission" date="2020-11" db="EMBL/GenBank/DDBJ databases">
        <authorList>
            <person name="Tran Van P."/>
        </authorList>
    </citation>
    <scope>NUCLEOTIDE SEQUENCE</scope>
</reference>
<dbReference type="EMBL" id="OC939053">
    <property type="protein sequence ID" value="CAD7661575.1"/>
    <property type="molecule type" value="Genomic_DNA"/>
</dbReference>
<accession>A0A7R9QX08</accession>
<dbReference type="OrthoDB" id="61110at2759"/>
<name>A0A7R9QX08_9ACAR</name>